<dbReference type="InterPro" id="IPR008250">
    <property type="entry name" value="ATPase_P-typ_transduc_dom_A_sf"/>
</dbReference>
<evidence type="ECO:0000256" key="16">
    <source>
        <dbReference type="SAM" id="Phobius"/>
    </source>
</evidence>
<evidence type="ECO:0000256" key="5">
    <source>
        <dbReference type="ARBA" id="ARBA00022553"/>
    </source>
</evidence>
<feature type="transmembrane region" description="Helical" evidence="16">
    <location>
        <begin position="64"/>
        <end position="83"/>
    </location>
</feature>
<evidence type="ECO:0000256" key="1">
    <source>
        <dbReference type="ARBA" id="ARBA00004370"/>
    </source>
</evidence>
<dbReference type="PRINTS" id="PR00119">
    <property type="entry name" value="CATATPASE"/>
</dbReference>
<evidence type="ECO:0000256" key="9">
    <source>
        <dbReference type="ARBA" id="ARBA00022840"/>
    </source>
</evidence>
<organism evidence="18 19">
    <name type="scientific">Campylobacter jejuni</name>
    <dbReference type="NCBI Taxonomy" id="197"/>
    <lineage>
        <taxon>Bacteria</taxon>
        <taxon>Pseudomonadati</taxon>
        <taxon>Campylobacterota</taxon>
        <taxon>Epsilonproteobacteria</taxon>
        <taxon>Campylobacterales</taxon>
        <taxon>Campylobacteraceae</taxon>
        <taxon>Campylobacter</taxon>
    </lineage>
</organism>
<evidence type="ECO:0000256" key="2">
    <source>
        <dbReference type="ARBA" id="ARBA00022448"/>
    </source>
</evidence>
<dbReference type="NCBIfam" id="TIGR01494">
    <property type="entry name" value="ATPase_P-type"/>
    <property type="match status" value="1"/>
</dbReference>
<evidence type="ECO:0000259" key="17">
    <source>
        <dbReference type="Pfam" id="PF00122"/>
    </source>
</evidence>
<dbReference type="GO" id="GO:0008556">
    <property type="term" value="F:P-type potassium transmembrane transporter activity"/>
    <property type="evidence" value="ECO:0007669"/>
    <property type="project" value="InterPro"/>
</dbReference>
<keyword evidence="3" id="KW-1003">Cell membrane</keyword>
<dbReference type="GO" id="GO:0005524">
    <property type="term" value="F:ATP binding"/>
    <property type="evidence" value="ECO:0007669"/>
    <property type="project" value="UniProtKB-KW"/>
</dbReference>
<keyword evidence="14" id="KW-0406">Ion transport</keyword>
<keyword evidence="15 16" id="KW-0472">Membrane</keyword>
<feature type="domain" description="P-type ATPase A" evidence="17">
    <location>
        <begin position="104"/>
        <end position="149"/>
    </location>
</feature>
<dbReference type="Pfam" id="PF00702">
    <property type="entry name" value="Hydrolase"/>
    <property type="match status" value="1"/>
</dbReference>
<dbReference type="InterPro" id="IPR001757">
    <property type="entry name" value="P_typ_ATPase"/>
</dbReference>
<evidence type="ECO:0000256" key="8">
    <source>
        <dbReference type="ARBA" id="ARBA00022741"/>
    </source>
</evidence>
<dbReference type="Pfam" id="PF00122">
    <property type="entry name" value="E1-E2_ATPase"/>
    <property type="match status" value="1"/>
</dbReference>
<dbReference type="Gene3D" id="3.40.50.1000">
    <property type="entry name" value="HAD superfamily/HAD-like"/>
    <property type="match status" value="1"/>
</dbReference>
<evidence type="ECO:0000256" key="13">
    <source>
        <dbReference type="ARBA" id="ARBA00022989"/>
    </source>
</evidence>
<dbReference type="SUPFAM" id="SSF56784">
    <property type="entry name" value="HAD-like"/>
    <property type="match status" value="1"/>
</dbReference>
<keyword evidence="12" id="KW-1278">Translocase</keyword>
<evidence type="ECO:0000313" key="18">
    <source>
        <dbReference type="EMBL" id="SUW93519.1"/>
    </source>
</evidence>
<dbReference type="InterPro" id="IPR023214">
    <property type="entry name" value="HAD_sf"/>
</dbReference>
<dbReference type="GO" id="GO:0016020">
    <property type="term" value="C:membrane"/>
    <property type="evidence" value="ECO:0007669"/>
    <property type="project" value="UniProtKB-SubCell"/>
</dbReference>
<dbReference type="PANTHER" id="PTHR43743:SF1">
    <property type="entry name" value="POTASSIUM-TRANSPORTING ATPASE ATP-BINDING SUBUNIT"/>
    <property type="match status" value="1"/>
</dbReference>
<evidence type="ECO:0000256" key="3">
    <source>
        <dbReference type="ARBA" id="ARBA00022475"/>
    </source>
</evidence>
<evidence type="ECO:0000256" key="4">
    <source>
        <dbReference type="ARBA" id="ARBA00022538"/>
    </source>
</evidence>
<dbReference type="NCBIfam" id="TIGR01497">
    <property type="entry name" value="kdpB"/>
    <property type="match status" value="1"/>
</dbReference>
<dbReference type="InterPro" id="IPR023298">
    <property type="entry name" value="ATPase_P-typ_TM_dom_sf"/>
</dbReference>
<dbReference type="GO" id="GO:0016887">
    <property type="term" value="F:ATP hydrolysis activity"/>
    <property type="evidence" value="ECO:0007669"/>
    <property type="project" value="InterPro"/>
</dbReference>
<feature type="transmembrane region" description="Helical" evidence="16">
    <location>
        <begin position="34"/>
        <end position="52"/>
    </location>
</feature>
<keyword evidence="18" id="KW-0378">Hydrolase</keyword>
<keyword evidence="6 16" id="KW-0812">Transmembrane</keyword>
<evidence type="ECO:0000256" key="10">
    <source>
        <dbReference type="ARBA" id="ARBA00022842"/>
    </source>
</evidence>
<dbReference type="Gene3D" id="2.70.150.10">
    <property type="entry name" value="Calcium-transporting ATPase, cytoplasmic transduction domain A"/>
    <property type="match status" value="1"/>
</dbReference>
<evidence type="ECO:0000256" key="15">
    <source>
        <dbReference type="ARBA" id="ARBA00023136"/>
    </source>
</evidence>
<dbReference type="FunFam" id="3.40.1110.10:FF:000007">
    <property type="entry name" value="Potassium-transporting ATPase ATP-binding subunit"/>
    <property type="match status" value="1"/>
</dbReference>
<dbReference type="EMBL" id="UFVB01000001">
    <property type="protein sequence ID" value="SUW93519.1"/>
    <property type="molecule type" value="Genomic_DNA"/>
</dbReference>
<keyword evidence="7" id="KW-0479">Metal-binding</keyword>
<evidence type="ECO:0000313" key="19">
    <source>
        <dbReference type="Proteomes" id="UP000254131"/>
    </source>
</evidence>
<dbReference type="Gene3D" id="3.40.1110.10">
    <property type="entry name" value="Calcium-transporting ATPase, cytoplasmic domain N"/>
    <property type="match status" value="1"/>
</dbReference>
<reference evidence="18 19" key="1">
    <citation type="submission" date="2018-06" db="EMBL/GenBank/DDBJ databases">
        <authorList>
            <consortium name="Pathogen Informatics"/>
            <person name="Doyle S."/>
        </authorList>
    </citation>
    <scope>NUCLEOTIDE SEQUENCE [LARGE SCALE GENOMIC DNA]</scope>
    <source>
        <strain evidence="18 19">NCTC13105</strain>
    </source>
</reference>
<dbReference type="GO" id="GO:0046872">
    <property type="term" value="F:metal ion binding"/>
    <property type="evidence" value="ECO:0007669"/>
    <property type="project" value="UniProtKB-KW"/>
</dbReference>
<dbReference type="EC" id="3.6.3.12" evidence="18"/>
<dbReference type="SUPFAM" id="SSF81665">
    <property type="entry name" value="Calcium ATPase, transmembrane domain M"/>
    <property type="match status" value="1"/>
</dbReference>
<protein>
    <submittedName>
        <fullName evidence="18">Potassium-transporting ATPase subunit B</fullName>
        <ecNumber evidence="18">3.6.3.12</ecNumber>
    </submittedName>
</protein>
<dbReference type="AlphaFoldDB" id="A0AAX2M1Q2"/>
<keyword evidence="2" id="KW-0813">Transport</keyword>
<name>A0AAX2M1Q2_CAMJU</name>
<dbReference type="PANTHER" id="PTHR43743">
    <property type="entry name" value="POTASSIUM-TRANSPORTING ATPASE ATP-BINDING SUBUNIT"/>
    <property type="match status" value="1"/>
</dbReference>
<keyword evidence="9" id="KW-0067">ATP-binding</keyword>
<accession>A0AAX2M1Q2</accession>
<keyword evidence="4" id="KW-0633">Potassium transport</keyword>
<feature type="transmembrane region" description="Helical" evidence="16">
    <location>
        <begin position="157"/>
        <end position="178"/>
    </location>
</feature>
<dbReference type="InterPro" id="IPR018303">
    <property type="entry name" value="ATPase_P-typ_P_site"/>
</dbReference>
<dbReference type="InterPro" id="IPR059000">
    <property type="entry name" value="ATPase_P-type_domA"/>
</dbReference>
<feature type="transmembrane region" description="Helical" evidence="16">
    <location>
        <begin position="190"/>
        <end position="214"/>
    </location>
</feature>
<keyword evidence="5" id="KW-0597">Phosphoprotein</keyword>
<evidence type="ECO:0000256" key="11">
    <source>
        <dbReference type="ARBA" id="ARBA00022958"/>
    </source>
</evidence>
<dbReference type="SUPFAM" id="SSF81653">
    <property type="entry name" value="Calcium ATPase, transduction domain A"/>
    <property type="match status" value="1"/>
</dbReference>
<gene>
    <name evidence="18" type="primary">kdpB_1</name>
    <name evidence="18" type="ORF">NCTC13105_01460</name>
</gene>
<keyword evidence="10" id="KW-0460">Magnesium</keyword>
<dbReference type="InterPro" id="IPR006391">
    <property type="entry name" value="P-type_ATPase_bsu_IA"/>
</dbReference>
<sequence>MSKKQNKLIAKEILNNAIKGAFLKFDPRFMVKNPVMFMVEVGSILTLILSIFPTLFNGNSDERIYNILITFILFITLLFANFAESIAEGRGKAQAATLRQSKKDSKARRIKSDGSEEMLNSSELEIGDIVLVKAGELIPNDGEIIEGAARQKTPNEIALNTLLIVLSLSFLVVVVSLYPFMQFLGVSLPISWLVALLVCLIPTTIGGLLSAIGIAGMDRVTRFNVIALSGKAVESCGDVDTMILDKTGTITFGNRLANEFYEVQGISKEEMIKACVLSSLKDETPEGKSIVALAQKMGYELEGNDIKEFIEFSAQNRMSGVDLQDNTKIRKGAFDAIRAYISEMNGKIPSDLETKVMEISNLGGTPLVVRKNEKILGVIYLKDTVKPGLKERFDELRKMGIKTLMCIGDNPLTAATIAKEAGLDGFIAECKPEDKIEAIKKEQAQGKIVAMTGDGTNDAPALAQADVGIAMNSGTQAAKEAANMIDLDSNPTKILEVVEIGKGLLITRGSLTTFSMANDLSILLFYLLCLVWFYLKCKF</sequence>
<evidence type="ECO:0000256" key="12">
    <source>
        <dbReference type="ARBA" id="ARBA00022967"/>
    </source>
</evidence>
<proteinExistence type="predicted"/>
<dbReference type="InterPro" id="IPR036412">
    <property type="entry name" value="HAD-like_sf"/>
</dbReference>
<dbReference type="Proteomes" id="UP000254131">
    <property type="component" value="Unassembled WGS sequence"/>
</dbReference>
<keyword evidence="13 16" id="KW-1133">Transmembrane helix</keyword>
<keyword evidence="8" id="KW-0547">Nucleotide-binding</keyword>
<evidence type="ECO:0000256" key="14">
    <source>
        <dbReference type="ARBA" id="ARBA00023065"/>
    </source>
</evidence>
<comment type="caution">
    <text evidence="18">The sequence shown here is derived from an EMBL/GenBank/DDBJ whole genome shotgun (WGS) entry which is preliminary data.</text>
</comment>
<dbReference type="PROSITE" id="PS00154">
    <property type="entry name" value="ATPASE_E1_E2"/>
    <property type="match status" value="1"/>
</dbReference>
<feature type="transmembrane region" description="Helical" evidence="16">
    <location>
        <begin position="516"/>
        <end position="535"/>
    </location>
</feature>
<keyword evidence="11" id="KW-0630">Potassium</keyword>
<dbReference type="InterPro" id="IPR023299">
    <property type="entry name" value="ATPase_P-typ_cyto_dom_N"/>
</dbReference>
<comment type="subcellular location">
    <subcellularLocation>
        <location evidence="1">Membrane</location>
    </subcellularLocation>
</comment>
<evidence type="ECO:0000256" key="7">
    <source>
        <dbReference type="ARBA" id="ARBA00022723"/>
    </source>
</evidence>
<evidence type="ECO:0000256" key="6">
    <source>
        <dbReference type="ARBA" id="ARBA00022692"/>
    </source>
</evidence>